<dbReference type="AlphaFoldDB" id="A0AAV7DQZ0"/>
<protein>
    <submittedName>
        <fullName evidence="1">Uncharacterized protein</fullName>
    </submittedName>
</protein>
<proteinExistence type="predicted"/>
<evidence type="ECO:0000313" key="1">
    <source>
        <dbReference type="EMBL" id="KAG9438636.1"/>
    </source>
</evidence>
<sequence length="110" mass="11321">MAPLLARHAAGASGVRTAARASGARWTCASGASGRMSRRLVAPSSLHCTDLPRPCWVAGIPLGISGVSVYFPLRLSLAPGCASERPDAAVFMDPCECGSPMDLVGLAKRV</sequence>
<accession>A0AAV7DQZ0</accession>
<evidence type="ECO:0000313" key="2">
    <source>
        <dbReference type="Proteomes" id="UP000825729"/>
    </source>
</evidence>
<keyword evidence="2" id="KW-1185">Reference proteome</keyword>
<dbReference type="EMBL" id="JAINDJ010000042">
    <property type="protein sequence ID" value="KAG9438636.1"/>
    <property type="molecule type" value="Genomic_DNA"/>
</dbReference>
<comment type="caution">
    <text evidence="1">The sequence shown here is derived from an EMBL/GenBank/DDBJ whole genome shotgun (WGS) entry which is preliminary data.</text>
</comment>
<name>A0AAV7DQZ0_ARIFI</name>
<reference evidence="1 2" key="1">
    <citation type="submission" date="2021-07" db="EMBL/GenBank/DDBJ databases">
        <title>The Aristolochia fimbriata genome: insights into angiosperm evolution, floral development and chemical biosynthesis.</title>
        <authorList>
            <person name="Jiao Y."/>
        </authorList>
    </citation>
    <scope>NUCLEOTIDE SEQUENCE [LARGE SCALE GENOMIC DNA]</scope>
    <source>
        <strain evidence="1">IBCAS-2021</strain>
        <tissue evidence="1">Leaf</tissue>
    </source>
</reference>
<organism evidence="1 2">
    <name type="scientific">Aristolochia fimbriata</name>
    <name type="common">White veined hardy Dutchman's pipe vine</name>
    <dbReference type="NCBI Taxonomy" id="158543"/>
    <lineage>
        <taxon>Eukaryota</taxon>
        <taxon>Viridiplantae</taxon>
        <taxon>Streptophyta</taxon>
        <taxon>Embryophyta</taxon>
        <taxon>Tracheophyta</taxon>
        <taxon>Spermatophyta</taxon>
        <taxon>Magnoliopsida</taxon>
        <taxon>Magnoliidae</taxon>
        <taxon>Piperales</taxon>
        <taxon>Aristolochiaceae</taxon>
        <taxon>Aristolochia</taxon>
    </lineage>
</organism>
<gene>
    <name evidence="1" type="ORF">H6P81_021412</name>
</gene>
<dbReference type="Proteomes" id="UP000825729">
    <property type="component" value="Unassembled WGS sequence"/>
</dbReference>